<dbReference type="AlphaFoldDB" id="A0A3B1CPD0"/>
<proteinExistence type="predicted"/>
<name>A0A3B1CPD0_9ZZZZ</name>
<dbReference type="EMBL" id="UOGF01000081">
    <property type="protein sequence ID" value="VAX31979.1"/>
    <property type="molecule type" value="Genomic_DNA"/>
</dbReference>
<sequence>MVSCGYSLEFKRIDKDAEDPITVVRRELRQLKASHRVSLFDLQKEQEKQIESLQADLLRVAQGNETLGKTLIQMKRDLSGATTRLGQNNADTDERFSEMEIQHRLIHGRIEEESNRRKESTARGNDFTLKALESFRTDLATQQDALLQFQKKQAASRQILEEKMSGVAEKNLGIVQTTDGHAKTLQGVSAQVSELIDKMLPAVNGLAARVDDLEWALEKFKTNVESQDVQKRLSGLTEALDVQRKSLEMLGNTLAAQVDKQGALLKKTVKDLKGLQSKKVTTP</sequence>
<evidence type="ECO:0000313" key="1">
    <source>
        <dbReference type="EMBL" id="VAX31979.1"/>
    </source>
</evidence>
<organism evidence="1">
    <name type="scientific">hydrothermal vent metagenome</name>
    <dbReference type="NCBI Taxonomy" id="652676"/>
    <lineage>
        <taxon>unclassified sequences</taxon>
        <taxon>metagenomes</taxon>
        <taxon>ecological metagenomes</taxon>
    </lineage>
</organism>
<gene>
    <name evidence="1" type="ORF">MNBD_NITROSPIRAE01-1835</name>
</gene>
<protein>
    <submittedName>
        <fullName evidence="1">Uncharacterized protein</fullName>
    </submittedName>
</protein>
<reference evidence="1" key="1">
    <citation type="submission" date="2018-06" db="EMBL/GenBank/DDBJ databases">
        <authorList>
            <person name="Zhirakovskaya E."/>
        </authorList>
    </citation>
    <scope>NUCLEOTIDE SEQUENCE</scope>
</reference>
<accession>A0A3B1CPD0</accession>